<proteinExistence type="predicted"/>
<name>A0ABV5JJQ8_9RHOB</name>
<comment type="caution">
    <text evidence="1">The sequence shown here is derived from an EMBL/GenBank/DDBJ whole genome shotgun (WGS) entry which is preliminary data.</text>
</comment>
<dbReference type="Proteomes" id="UP001589683">
    <property type="component" value="Unassembled WGS sequence"/>
</dbReference>
<dbReference type="EMBL" id="JBHMEA010000042">
    <property type="protein sequence ID" value="MFB9232737.1"/>
    <property type="molecule type" value="Genomic_DNA"/>
</dbReference>
<gene>
    <name evidence="1" type="ORF">ACFFUT_13165</name>
</gene>
<dbReference type="RefSeq" id="WP_213890420.1">
    <property type="nucleotide sequence ID" value="NZ_JAGFNU010000010.1"/>
</dbReference>
<protein>
    <submittedName>
        <fullName evidence="1">Uncharacterized protein</fullName>
    </submittedName>
</protein>
<evidence type="ECO:0000313" key="1">
    <source>
        <dbReference type="EMBL" id="MFB9232737.1"/>
    </source>
</evidence>
<reference evidence="1 2" key="1">
    <citation type="submission" date="2024-09" db="EMBL/GenBank/DDBJ databases">
        <authorList>
            <person name="Sun Q."/>
            <person name="Mori K."/>
        </authorList>
    </citation>
    <scope>NUCLEOTIDE SEQUENCE [LARGE SCALE GENOMIC DNA]</scope>
    <source>
        <strain evidence="1 2">CECT 8726</strain>
    </source>
</reference>
<sequence length="73" mass="7945">MADGTVWGCPSISQATVNTPLCGATLVWSGFEEVVGCAPSLERTNLGGNFPANWEIDRENTEFWPIFAMHAEN</sequence>
<organism evidence="1 2">
    <name type="scientific">Pseudohalocynthiibacter aestuariivivens</name>
    <dbReference type="NCBI Taxonomy" id="1591409"/>
    <lineage>
        <taxon>Bacteria</taxon>
        <taxon>Pseudomonadati</taxon>
        <taxon>Pseudomonadota</taxon>
        <taxon>Alphaproteobacteria</taxon>
        <taxon>Rhodobacterales</taxon>
        <taxon>Paracoccaceae</taxon>
        <taxon>Pseudohalocynthiibacter</taxon>
    </lineage>
</organism>
<accession>A0ABV5JJQ8</accession>
<evidence type="ECO:0000313" key="2">
    <source>
        <dbReference type="Proteomes" id="UP001589683"/>
    </source>
</evidence>
<keyword evidence="2" id="KW-1185">Reference proteome</keyword>